<gene>
    <name evidence="2" type="ORF">P879_06251</name>
</gene>
<sequence length="203" mass="22361">MSEASSILSNSRRRLYGTLGTSTRVNYSYKLHHIQPTDTLVSIAVQYGTSVQHLKLMNHLWNADISTLATLKVPSASTINEDTTESIELVRINPTKAAGSNFTPDNWNSCANSYFKDLCDSVQRAKDSACSYLKKSRLPEILAETNPDLRLTSHTLSSGQHSDQNPIVLVTSSSTASLNTNWLSNATQVSSVIPESWNDHYAL</sequence>
<dbReference type="PROSITE" id="PS51782">
    <property type="entry name" value="LYSM"/>
    <property type="match status" value="1"/>
</dbReference>
<dbReference type="SUPFAM" id="SSF54106">
    <property type="entry name" value="LysM domain"/>
    <property type="match status" value="1"/>
</dbReference>
<comment type="caution">
    <text evidence="2">The sequence shown here is derived from an EMBL/GenBank/DDBJ whole genome shotgun (WGS) entry which is preliminary data.</text>
</comment>
<dbReference type="Pfam" id="PF01476">
    <property type="entry name" value="LysM"/>
    <property type="match status" value="1"/>
</dbReference>
<dbReference type="Proteomes" id="UP000699462">
    <property type="component" value="Unassembled WGS sequence"/>
</dbReference>
<proteinExistence type="predicted"/>
<evidence type="ECO:0000313" key="3">
    <source>
        <dbReference type="Proteomes" id="UP000699462"/>
    </source>
</evidence>
<evidence type="ECO:0000313" key="2">
    <source>
        <dbReference type="EMBL" id="KAF8570053.1"/>
    </source>
</evidence>
<organism evidence="2 3">
    <name type="scientific">Paragonimus westermani</name>
    <dbReference type="NCBI Taxonomy" id="34504"/>
    <lineage>
        <taxon>Eukaryota</taxon>
        <taxon>Metazoa</taxon>
        <taxon>Spiralia</taxon>
        <taxon>Lophotrochozoa</taxon>
        <taxon>Platyhelminthes</taxon>
        <taxon>Trematoda</taxon>
        <taxon>Digenea</taxon>
        <taxon>Plagiorchiida</taxon>
        <taxon>Troglotremata</taxon>
        <taxon>Troglotrematidae</taxon>
        <taxon>Paragonimus</taxon>
    </lineage>
</organism>
<dbReference type="OrthoDB" id="2107166at2759"/>
<dbReference type="EMBL" id="JTDF01001418">
    <property type="protein sequence ID" value="KAF8570053.1"/>
    <property type="molecule type" value="Genomic_DNA"/>
</dbReference>
<dbReference type="InterPro" id="IPR036779">
    <property type="entry name" value="LysM_dom_sf"/>
</dbReference>
<dbReference type="Gene3D" id="3.10.350.10">
    <property type="entry name" value="LysM domain"/>
    <property type="match status" value="1"/>
</dbReference>
<protein>
    <recommendedName>
        <fullName evidence="1">LysM domain-containing protein</fullName>
    </recommendedName>
</protein>
<name>A0A8T0DQM7_9TREM</name>
<accession>A0A8T0DQM7</accession>
<dbReference type="CDD" id="cd00118">
    <property type="entry name" value="LysM"/>
    <property type="match status" value="1"/>
</dbReference>
<evidence type="ECO:0000259" key="1">
    <source>
        <dbReference type="PROSITE" id="PS51782"/>
    </source>
</evidence>
<feature type="domain" description="LysM" evidence="1">
    <location>
        <begin position="30"/>
        <end position="73"/>
    </location>
</feature>
<dbReference type="AlphaFoldDB" id="A0A8T0DQM7"/>
<reference evidence="2 3" key="1">
    <citation type="submission" date="2019-07" db="EMBL/GenBank/DDBJ databases">
        <title>Annotation for the trematode Paragonimus westermani.</title>
        <authorList>
            <person name="Choi Y.-J."/>
        </authorList>
    </citation>
    <scope>NUCLEOTIDE SEQUENCE [LARGE SCALE GENOMIC DNA]</scope>
    <source>
        <strain evidence="2">180907_Pwestermani</strain>
    </source>
</reference>
<dbReference type="InterPro" id="IPR018392">
    <property type="entry name" value="LysM"/>
</dbReference>
<keyword evidence="3" id="KW-1185">Reference proteome</keyword>
<dbReference type="SMART" id="SM00257">
    <property type="entry name" value="LysM"/>
    <property type="match status" value="1"/>
</dbReference>